<protein>
    <submittedName>
        <fullName evidence="1">Uncharacterized protein</fullName>
    </submittedName>
</protein>
<proteinExistence type="predicted"/>
<accession>A0A7J7Y0Q4</accession>
<dbReference type="EMBL" id="JABWUV010000005">
    <property type="protein sequence ID" value="KAF6355160.1"/>
    <property type="molecule type" value="Genomic_DNA"/>
</dbReference>
<evidence type="ECO:0000313" key="2">
    <source>
        <dbReference type="Proteomes" id="UP000527355"/>
    </source>
</evidence>
<comment type="caution">
    <text evidence="1">The sequence shown here is derived from an EMBL/GenBank/DDBJ whole genome shotgun (WGS) entry which is preliminary data.</text>
</comment>
<gene>
    <name evidence="1" type="ORF">mMyoMyo1_011359</name>
</gene>
<sequence length="135" mass="15476">MPSVFLSHLCIEDYLLERCYGGIFQSFSRPYLPMDQSCSYSCLSGIQAQPLVITGIRFLLSEVPGLIMHVLEESIPEERMVSCICLWLSLCLCVCTPNFSLCPMYSLENDRYTIKFAQPYYQLLQQVQRSVCSAY</sequence>
<keyword evidence="2" id="KW-1185">Reference proteome</keyword>
<organism evidence="1 2">
    <name type="scientific">Myotis myotis</name>
    <name type="common">Greater mouse-eared bat</name>
    <name type="synonym">Vespertilio myotis</name>
    <dbReference type="NCBI Taxonomy" id="51298"/>
    <lineage>
        <taxon>Eukaryota</taxon>
        <taxon>Metazoa</taxon>
        <taxon>Chordata</taxon>
        <taxon>Craniata</taxon>
        <taxon>Vertebrata</taxon>
        <taxon>Euteleostomi</taxon>
        <taxon>Mammalia</taxon>
        <taxon>Eutheria</taxon>
        <taxon>Laurasiatheria</taxon>
        <taxon>Chiroptera</taxon>
        <taxon>Yangochiroptera</taxon>
        <taxon>Vespertilionidae</taxon>
        <taxon>Myotis</taxon>
    </lineage>
</organism>
<name>A0A7J7Y0Q4_MYOMY</name>
<dbReference type="AlphaFoldDB" id="A0A7J7Y0Q4"/>
<evidence type="ECO:0000313" key="1">
    <source>
        <dbReference type="EMBL" id="KAF6355160.1"/>
    </source>
</evidence>
<dbReference type="Proteomes" id="UP000527355">
    <property type="component" value="Unassembled WGS sequence"/>
</dbReference>
<reference evidence="1 2" key="1">
    <citation type="journal article" date="2020" name="Nature">
        <title>Six reference-quality genomes reveal evolution of bat adaptations.</title>
        <authorList>
            <person name="Jebb D."/>
            <person name="Huang Z."/>
            <person name="Pippel M."/>
            <person name="Hughes G.M."/>
            <person name="Lavrichenko K."/>
            <person name="Devanna P."/>
            <person name="Winkler S."/>
            <person name="Jermiin L.S."/>
            <person name="Skirmuntt E.C."/>
            <person name="Katzourakis A."/>
            <person name="Burkitt-Gray L."/>
            <person name="Ray D.A."/>
            <person name="Sullivan K.A.M."/>
            <person name="Roscito J.G."/>
            <person name="Kirilenko B.M."/>
            <person name="Davalos L.M."/>
            <person name="Corthals A.P."/>
            <person name="Power M.L."/>
            <person name="Jones G."/>
            <person name="Ransome R.D."/>
            <person name="Dechmann D.K.N."/>
            <person name="Locatelli A.G."/>
            <person name="Puechmaille S.J."/>
            <person name="Fedrigo O."/>
            <person name="Jarvis E.D."/>
            <person name="Hiller M."/>
            <person name="Vernes S.C."/>
            <person name="Myers E.W."/>
            <person name="Teeling E.C."/>
        </authorList>
    </citation>
    <scope>NUCLEOTIDE SEQUENCE [LARGE SCALE GENOMIC DNA]</scope>
    <source>
        <strain evidence="1">MMyoMyo1</strain>
        <tissue evidence="1">Flight muscle</tissue>
    </source>
</reference>